<dbReference type="Proteomes" id="UP000789390">
    <property type="component" value="Unassembled WGS sequence"/>
</dbReference>
<dbReference type="SUPFAM" id="SSF56104">
    <property type="entry name" value="SAICAR synthase-like"/>
    <property type="match status" value="1"/>
</dbReference>
<keyword evidence="2 4" id="KW-0808">Transferase</keyword>
<evidence type="ECO:0000256" key="1">
    <source>
        <dbReference type="ARBA" id="ARBA00007374"/>
    </source>
</evidence>
<dbReference type="GO" id="GO:0032958">
    <property type="term" value="P:inositol phosphate biosynthetic process"/>
    <property type="evidence" value="ECO:0007669"/>
    <property type="project" value="InterPro"/>
</dbReference>
<dbReference type="AlphaFoldDB" id="A0A8J2WCC7"/>
<feature type="compositionally biased region" description="Polar residues" evidence="5">
    <location>
        <begin position="552"/>
        <end position="561"/>
    </location>
</feature>
<feature type="region of interest" description="Disordered" evidence="5">
    <location>
        <begin position="524"/>
        <end position="604"/>
    </location>
</feature>
<evidence type="ECO:0000256" key="4">
    <source>
        <dbReference type="RuleBase" id="RU363090"/>
    </source>
</evidence>
<sequence length="687" mass="76492">MDFEFTDCGKESSGWGLGCLADGMVCWTVNDKPPAVLNNSATARINNIMEVQQQQRNAAKKCKFQEDRRHQPTDLHQPPPLLPADPCPLLRPFCHQVGGHTQFLQLDQSTVCKPLIPRELSFYLNAPPDIRTFTPKCKGVIQTWHQEGRQYWRRFAMDEISVTAEHSEISSHQNSRHDAPLRISLAGHEAISYHPAHTYTDGSSQFFMMLENVASASKFERPCVLDLKMGTRQHGDDASAEKRTRQMAKCAASTSASLGLRLCGMKVYEATSDKFVTQDKYFGRRLDADGLRKALVQFFASGGARRAGIIEAILERLRLLRKAIEQQDTFRFYSSSLLIVYEGCDENCEFFLSPDFRFLSAPSGGNRRSNSDCELESIDDEGQIRYKPARSSSDAQIPRMKELTIPGHRHPNQVSITDSSNDYCLADSCETQSFSTSPQSVDSGLECFMEQSPSLSGSTTNECCNWSGASGGHQANSRFKQLLKTSVSPATYEFENSTDSTDSGVFSSSVMALAKQQLKQSAMMKRSSAVSYTDSSEEESESDMTWQHHLQDGQQHISQPMESSGAAGEDEGELTPVLEVSRTDEFSDAANNGSQTQKKRRVIDEDKEEEVLDAANKLGNCWSDCVDVRMIDFAHTTFSGYLGLDERVHWGPDNGYLLGLENLTDILSELQGFSSSLHQKNPMCLSS</sequence>
<proteinExistence type="inferred from homology"/>
<evidence type="ECO:0000256" key="5">
    <source>
        <dbReference type="SAM" id="MobiDB-lite"/>
    </source>
</evidence>
<organism evidence="6 7">
    <name type="scientific">Daphnia galeata</name>
    <dbReference type="NCBI Taxonomy" id="27404"/>
    <lineage>
        <taxon>Eukaryota</taxon>
        <taxon>Metazoa</taxon>
        <taxon>Ecdysozoa</taxon>
        <taxon>Arthropoda</taxon>
        <taxon>Crustacea</taxon>
        <taxon>Branchiopoda</taxon>
        <taxon>Diplostraca</taxon>
        <taxon>Cladocera</taxon>
        <taxon>Anomopoda</taxon>
        <taxon>Daphniidae</taxon>
        <taxon>Daphnia</taxon>
    </lineage>
</organism>
<comment type="caution">
    <text evidence="6">The sequence shown here is derived from an EMBL/GenBank/DDBJ whole genome shotgun (WGS) entry which is preliminary data.</text>
</comment>
<dbReference type="GO" id="GO:0005737">
    <property type="term" value="C:cytoplasm"/>
    <property type="evidence" value="ECO:0007669"/>
    <property type="project" value="TreeGrafter"/>
</dbReference>
<dbReference type="GO" id="GO:0046854">
    <property type="term" value="P:phosphatidylinositol phosphate biosynthetic process"/>
    <property type="evidence" value="ECO:0007669"/>
    <property type="project" value="TreeGrafter"/>
</dbReference>
<dbReference type="OrthoDB" id="2573163at2759"/>
<comment type="similarity">
    <text evidence="1 4">Belongs to the inositol phosphokinase (IPK) family.</text>
</comment>
<dbReference type="GO" id="GO:0000828">
    <property type="term" value="F:inositol hexakisphosphate kinase activity"/>
    <property type="evidence" value="ECO:0007669"/>
    <property type="project" value="TreeGrafter"/>
</dbReference>
<protein>
    <recommendedName>
        <fullName evidence="4">Kinase</fullName>
        <ecNumber evidence="4">2.7.-.-</ecNumber>
    </recommendedName>
</protein>
<name>A0A8J2WCC7_9CRUS</name>
<reference evidence="6" key="1">
    <citation type="submission" date="2021-11" db="EMBL/GenBank/DDBJ databases">
        <authorList>
            <person name="Schell T."/>
        </authorList>
    </citation>
    <scope>NUCLEOTIDE SEQUENCE</scope>
    <source>
        <strain evidence="6">M5</strain>
    </source>
</reference>
<keyword evidence="3 4" id="KW-0418">Kinase</keyword>
<keyword evidence="7" id="KW-1185">Reference proteome</keyword>
<accession>A0A8J2WCC7</accession>
<evidence type="ECO:0000313" key="7">
    <source>
        <dbReference type="Proteomes" id="UP000789390"/>
    </source>
</evidence>
<dbReference type="InterPro" id="IPR038286">
    <property type="entry name" value="IPK_sf"/>
</dbReference>
<dbReference type="Gene3D" id="3.30.470.160">
    <property type="entry name" value="Inositol polyphosphate kinase"/>
    <property type="match status" value="1"/>
</dbReference>
<dbReference type="PANTHER" id="PTHR12400">
    <property type="entry name" value="INOSITOL POLYPHOSPHATE KINASE"/>
    <property type="match status" value="1"/>
</dbReference>
<dbReference type="EMBL" id="CAKKLH010000054">
    <property type="protein sequence ID" value="CAH0101211.1"/>
    <property type="molecule type" value="Genomic_DNA"/>
</dbReference>
<evidence type="ECO:0000313" key="6">
    <source>
        <dbReference type="EMBL" id="CAH0101211.1"/>
    </source>
</evidence>
<dbReference type="EC" id="2.7.-.-" evidence="4"/>
<evidence type="ECO:0000256" key="2">
    <source>
        <dbReference type="ARBA" id="ARBA00022679"/>
    </source>
</evidence>
<dbReference type="Pfam" id="PF03770">
    <property type="entry name" value="IPK"/>
    <property type="match status" value="1"/>
</dbReference>
<dbReference type="InterPro" id="IPR005522">
    <property type="entry name" value="IPK"/>
</dbReference>
<dbReference type="PANTHER" id="PTHR12400:SF21">
    <property type="entry name" value="KINASE"/>
    <property type="match status" value="1"/>
</dbReference>
<evidence type="ECO:0000256" key="3">
    <source>
        <dbReference type="ARBA" id="ARBA00022777"/>
    </source>
</evidence>
<dbReference type="GO" id="GO:0005634">
    <property type="term" value="C:nucleus"/>
    <property type="evidence" value="ECO:0007669"/>
    <property type="project" value="TreeGrafter"/>
</dbReference>
<gene>
    <name evidence="6" type="ORF">DGAL_LOCUS3539</name>
</gene>